<dbReference type="AlphaFoldDB" id="A0AAV7JDP0"/>
<dbReference type="Pfam" id="PF10184">
    <property type="entry name" value="DUF2358"/>
    <property type="match status" value="1"/>
</dbReference>
<evidence type="ECO:0000313" key="1">
    <source>
        <dbReference type="EMBL" id="KAI6646691.1"/>
    </source>
</evidence>
<accession>A0AAV7JDP0</accession>
<comment type="caution">
    <text evidence="1">The sequence shown here is derived from an EMBL/GenBank/DDBJ whole genome shotgun (WGS) entry which is preliminary data.</text>
</comment>
<evidence type="ECO:0000313" key="2">
    <source>
        <dbReference type="Proteomes" id="UP001165289"/>
    </source>
</evidence>
<dbReference type="Proteomes" id="UP001165289">
    <property type="component" value="Unassembled WGS sequence"/>
</dbReference>
<protein>
    <submittedName>
        <fullName evidence="1">Uncharacterized protein</fullName>
    </submittedName>
</protein>
<organism evidence="1 2">
    <name type="scientific">Oopsacas minuta</name>
    <dbReference type="NCBI Taxonomy" id="111878"/>
    <lineage>
        <taxon>Eukaryota</taxon>
        <taxon>Metazoa</taxon>
        <taxon>Porifera</taxon>
        <taxon>Hexactinellida</taxon>
        <taxon>Hexasterophora</taxon>
        <taxon>Lyssacinosida</taxon>
        <taxon>Leucopsacidae</taxon>
        <taxon>Oopsacas</taxon>
    </lineage>
</organism>
<dbReference type="InterPro" id="IPR018790">
    <property type="entry name" value="DUF2358"/>
</dbReference>
<proteinExistence type="predicted"/>
<dbReference type="EMBL" id="JAKMXF010000354">
    <property type="protein sequence ID" value="KAI6646691.1"/>
    <property type="molecule type" value="Genomic_DNA"/>
</dbReference>
<name>A0AAV7JDP0_9METZ</name>
<dbReference type="PANTHER" id="PTHR31094">
    <property type="entry name" value="RIKEN CDNA 2310061I04 GENE"/>
    <property type="match status" value="1"/>
</dbReference>
<dbReference type="PANTHER" id="PTHR31094:SF2">
    <property type="entry name" value="RIKEN CDNA 2310061I04 GENE"/>
    <property type="match status" value="1"/>
</dbReference>
<reference evidence="1 2" key="1">
    <citation type="journal article" date="2023" name="BMC Biol.">
        <title>The compact genome of the sponge Oopsacas minuta (Hexactinellida) is lacking key metazoan core genes.</title>
        <authorList>
            <person name="Santini S."/>
            <person name="Schenkelaars Q."/>
            <person name="Jourda C."/>
            <person name="Duchesne M."/>
            <person name="Belahbib H."/>
            <person name="Rocher C."/>
            <person name="Selva M."/>
            <person name="Riesgo A."/>
            <person name="Vervoort M."/>
            <person name="Leys S.P."/>
            <person name="Kodjabachian L."/>
            <person name="Le Bivic A."/>
            <person name="Borchiellini C."/>
            <person name="Claverie J.M."/>
            <person name="Renard E."/>
        </authorList>
    </citation>
    <scope>NUCLEOTIDE SEQUENCE [LARGE SCALE GENOMIC DNA]</scope>
    <source>
        <strain evidence="1">SPO-2</strain>
    </source>
</reference>
<sequence length="313" mass="36306">MARRISLTQLNSNSQARELPRLYLAPAPSHESPCSFCHLPHQHPRFSHPLAQQSASLPYPTKSNTKQYLLVFILNKSYHKWRTFPNYKFTNFLPFSLAVDPSLFDRPSPLEVSQTPLARLSSQEDSPLNERAVEYNTKLSQLLLELKTELPLFFEKSHPYHLYTNDIAFNFNYSPISFKLNSRLTYQILLASVRLVFRLVYSDLGLDLLKITKSESDYSIHTRWRLTCINRFSISKKPVLFDAISTFYMNEDGLIDRHTLERVYKDSRKVPTLAWLFIAIGFYPSELKDTSSAVEFASKNKWNGKNSKPRSNV</sequence>
<keyword evidence="2" id="KW-1185">Reference proteome</keyword>
<gene>
    <name evidence="1" type="ORF">LOD99_12812</name>
</gene>